<dbReference type="InterPro" id="IPR036397">
    <property type="entry name" value="RNaseH_sf"/>
</dbReference>
<dbReference type="SUPFAM" id="SSF53098">
    <property type="entry name" value="Ribonuclease H-like"/>
    <property type="match status" value="1"/>
</dbReference>
<gene>
    <name evidence="3" type="ORF">FC85_GL002760</name>
</gene>
<dbReference type="Pfam" id="PF13936">
    <property type="entry name" value="HTH_38"/>
    <property type="match status" value="1"/>
</dbReference>
<evidence type="ECO:0000256" key="1">
    <source>
        <dbReference type="ARBA" id="ARBA00023172"/>
    </source>
</evidence>
<dbReference type="GO" id="GO:0015074">
    <property type="term" value="P:DNA integration"/>
    <property type="evidence" value="ECO:0007669"/>
    <property type="project" value="InterPro"/>
</dbReference>
<comment type="caution">
    <text evidence="3">The sequence shown here is derived from an EMBL/GenBank/DDBJ whole genome shotgun (WGS) entry which is preliminary data.</text>
</comment>
<feature type="domain" description="Integrase catalytic" evidence="2">
    <location>
        <begin position="201"/>
        <end position="362"/>
    </location>
</feature>
<dbReference type="Pfam" id="PF00665">
    <property type="entry name" value="rve"/>
    <property type="match status" value="1"/>
</dbReference>
<dbReference type="InterPro" id="IPR053392">
    <property type="entry name" value="Transposase_IS30-like"/>
</dbReference>
<dbReference type="InterPro" id="IPR012337">
    <property type="entry name" value="RNaseH-like_sf"/>
</dbReference>
<dbReference type="NCBIfam" id="NF033563">
    <property type="entry name" value="transpos_IS30"/>
    <property type="match status" value="1"/>
</dbReference>
<dbReference type="Proteomes" id="UP000052013">
    <property type="component" value="Unassembled WGS sequence"/>
</dbReference>
<dbReference type="GO" id="GO:0004803">
    <property type="term" value="F:transposase activity"/>
    <property type="evidence" value="ECO:0007669"/>
    <property type="project" value="TreeGrafter"/>
</dbReference>
<dbReference type="InterPro" id="IPR025246">
    <property type="entry name" value="IS30-like_HTH"/>
</dbReference>
<evidence type="ECO:0000259" key="2">
    <source>
        <dbReference type="PROSITE" id="PS50994"/>
    </source>
</evidence>
<dbReference type="Gene3D" id="1.10.10.60">
    <property type="entry name" value="Homeodomain-like"/>
    <property type="match status" value="1"/>
</dbReference>
<proteinExistence type="predicted"/>
<accession>A0A0R1SDP6</accession>
<dbReference type="PATRIC" id="fig|1423739.3.peg.2869"/>
<sequence length="363" mass="41950">MKGHEDLFLLTSKLIKKASVFMTQNQNNMPRHYQQLQADERGEIEALSRQHKTAHTIAKTLHRSTSTITRELARGTTTQIDSQCHRYYQAYFAETGEAVYRKHRANCHPQGLLKKAIVFFKSLTRALKANPRVYNVDTYIDHFKKTCPGFPCPSVPTVYRYIDQGCLALRNHDLPKKLRRRIKQPGRSHSRLNKKVLGRSIEDRPAVVQQRQKFGHWEGDLVKAKRDENEPALMTLTERVSRLEILVKLPNYHARTCRQALEKTLADYGPQYFKTITFDNGSEFAELSQVKETEIYFAHPYSPWERGTNENLNGQLREFFPKGKSLGPVNVIELQVAQDTLNHRPRKLLDYHCPAELLPGLAD</sequence>
<dbReference type="AlphaFoldDB" id="A0A0R1SDP6"/>
<organism evidence="3 4">
    <name type="scientific">Lentilactobacillus diolivorans DSM 14421</name>
    <dbReference type="NCBI Taxonomy" id="1423739"/>
    <lineage>
        <taxon>Bacteria</taxon>
        <taxon>Bacillati</taxon>
        <taxon>Bacillota</taxon>
        <taxon>Bacilli</taxon>
        <taxon>Lactobacillales</taxon>
        <taxon>Lactobacillaceae</taxon>
        <taxon>Lentilactobacillus</taxon>
    </lineage>
</organism>
<evidence type="ECO:0000313" key="4">
    <source>
        <dbReference type="Proteomes" id="UP000052013"/>
    </source>
</evidence>
<dbReference type="InterPro" id="IPR051917">
    <property type="entry name" value="Transposase-Integrase"/>
</dbReference>
<dbReference type="PANTHER" id="PTHR10948:SF23">
    <property type="entry name" value="TRANSPOSASE INSI FOR INSERTION SEQUENCE ELEMENT IS30A-RELATED"/>
    <property type="match status" value="1"/>
</dbReference>
<keyword evidence="1" id="KW-0233">DNA recombination</keyword>
<dbReference type="GO" id="GO:0032196">
    <property type="term" value="P:transposition"/>
    <property type="evidence" value="ECO:0007669"/>
    <property type="project" value="TreeGrafter"/>
</dbReference>
<dbReference type="InterPro" id="IPR001584">
    <property type="entry name" value="Integrase_cat-core"/>
</dbReference>
<dbReference type="Gene3D" id="3.30.420.10">
    <property type="entry name" value="Ribonuclease H-like superfamily/Ribonuclease H"/>
    <property type="match status" value="1"/>
</dbReference>
<reference evidence="3 4" key="1">
    <citation type="journal article" date="2015" name="Genome Announc.">
        <title>Expanding the biotechnology potential of lactobacilli through comparative genomics of 213 strains and associated genera.</title>
        <authorList>
            <person name="Sun Z."/>
            <person name="Harris H.M."/>
            <person name="McCann A."/>
            <person name="Guo C."/>
            <person name="Argimon S."/>
            <person name="Zhang W."/>
            <person name="Yang X."/>
            <person name="Jeffery I.B."/>
            <person name="Cooney J.C."/>
            <person name="Kagawa T.F."/>
            <person name="Liu W."/>
            <person name="Song Y."/>
            <person name="Salvetti E."/>
            <person name="Wrobel A."/>
            <person name="Rasinkangas P."/>
            <person name="Parkhill J."/>
            <person name="Rea M.C."/>
            <person name="O'Sullivan O."/>
            <person name="Ritari J."/>
            <person name="Douillard F.P."/>
            <person name="Paul Ross R."/>
            <person name="Yang R."/>
            <person name="Briner A.E."/>
            <person name="Felis G.E."/>
            <person name="de Vos W.M."/>
            <person name="Barrangou R."/>
            <person name="Klaenhammer T.R."/>
            <person name="Caufield P.W."/>
            <person name="Cui Y."/>
            <person name="Zhang H."/>
            <person name="O'Toole P.W."/>
        </authorList>
    </citation>
    <scope>NUCLEOTIDE SEQUENCE [LARGE SCALE GENOMIC DNA]</scope>
    <source>
        <strain evidence="3 4">DSM 14421</strain>
    </source>
</reference>
<protein>
    <submittedName>
        <fullName evidence="3">Integrase core domain-containing protein</fullName>
    </submittedName>
</protein>
<dbReference type="GO" id="GO:0003676">
    <property type="term" value="F:nucleic acid binding"/>
    <property type="evidence" value="ECO:0007669"/>
    <property type="project" value="InterPro"/>
</dbReference>
<evidence type="ECO:0000313" key="3">
    <source>
        <dbReference type="EMBL" id="KRL66793.1"/>
    </source>
</evidence>
<dbReference type="GO" id="GO:0005829">
    <property type="term" value="C:cytosol"/>
    <property type="evidence" value="ECO:0007669"/>
    <property type="project" value="TreeGrafter"/>
</dbReference>
<dbReference type="PROSITE" id="PS50994">
    <property type="entry name" value="INTEGRASE"/>
    <property type="match status" value="1"/>
</dbReference>
<dbReference type="GO" id="GO:0006310">
    <property type="term" value="P:DNA recombination"/>
    <property type="evidence" value="ECO:0007669"/>
    <property type="project" value="UniProtKB-KW"/>
</dbReference>
<name>A0A0R1SDP6_9LACO</name>
<dbReference type="PANTHER" id="PTHR10948">
    <property type="entry name" value="TRANSPOSASE"/>
    <property type="match status" value="1"/>
</dbReference>
<dbReference type="EMBL" id="AZEY01000038">
    <property type="protein sequence ID" value="KRL66793.1"/>
    <property type="molecule type" value="Genomic_DNA"/>
</dbReference>